<dbReference type="PANTHER" id="PTHR45829:SF1">
    <property type="entry name" value="CARRIER PROTEIN, PUTATIVE (AFU_ORTHOLOGUE AFUA_4G06780)-RELATED"/>
    <property type="match status" value="1"/>
</dbReference>
<dbReference type="InterPro" id="IPR018108">
    <property type="entry name" value="MCP_transmembrane"/>
</dbReference>
<evidence type="ECO:0000256" key="6">
    <source>
        <dbReference type="ARBA" id="ARBA00022989"/>
    </source>
</evidence>
<evidence type="ECO:0000313" key="12">
    <source>
        <dbReference type="EMBL" id="GME68981.1"/>
    </source>
</evidence>
<feature type="compositionally biased region" description="Low complexity" evidence="11">
    <location>
        <begin position="84"/>
        <end position="97"/>
    </location>
</feature>
<keyword evidence="6" id="KW-1133">Transmembrane helix</keyword>
<evidence type="ECO:0000256" key="2">
    <source>
        <dbReference type="ARBA" id="ARBA00022448"/>
    </source>
</evidence>
<dbReference type="SUPFAM" id="SSF103506">
    <property type="entry name" value="Mitochondrial carrier"/>
    <property type="match status" value="1"/>
</dbReference>
<comment type="similarity">
    <text evidence="10">Belongs to the mitochondrial carrier (TC 2.A.29) family.</text>
</comment>
<keyword evidence="2 10" id="KW-0813">Transport</keyword>
<keyword evidence="4" id="KW-0677">Repeat</keyword>
<comment type="subcellular location">
    <subcellularLocation>
        <location evidence="1">Mitochondrion inner membrane</location>
        <topology evidence="1">Multi-pass membrane protein</topology>
    </subcellularLocation>
</comment>
<evidence type="ECO:0000256" key="1">
    <source>
        <dbReference type="ARBA" id="ARBA00004448"/>
    </source>
</evidence>
<dbReference type="OrthoDB" id="10266426at2759"/>
<evidence type="ECO:0000256" key="9">
    <source>
        <dbReference type="PROSITE-ProRule" id="PRU00282"/>
    </source>
</evidence>
<evidence type="ECO:0000256" key="4">
    <source>
        <dbReference type="ARBA" id="ARBA00022737"/>
    </source>
</evidence>
<dbReference type="GO" id="GO:0015218">
    <property type="term" value="F:pyrimidine nucleotide transmembrane transporter activity"/>
    <property type="evidence" value="ECO:0007669"/>
    <property type="project" value="InterPro"/>
</dbReference>
<evidence type="ECO:0000256" key="11">
    <source>
        <dbReference type="SAM" id="MobiDB-lite"/>
    </source>
</evidence>
<proteinExistence type="inferred from homology"/>
<feature type="compositionally biased region" description="Polar residues" evidence="11">
    <location>
        <begin position="14"/>
        <end position="25"/>
    </location>
</feature>
<protein>
    <submittedName>
        <fullName evidence="12">Unnamed protein product</fullName>
    </submittedName>
</protein>
<feature type="repeat" description="Solcar" evidence="9">
    <location>
        <begin position="335"/>
        <end position="445"/>
    </location>
</feature>
<dbReference type="Gene3D" id="1.50.40.10">
    <property type="entry name" value="Mitochondrial carrier domain"/>
    <property type="match status" value="2"/>
</dbReference>
<keyword evidence="7" id="KW-0496">Mitochondrion</keyword>
<dbReference type="Proteomes" id="UP001165120">
    <property type="component" value="Unassembled WGS sequence"/>
</dbReference>
<keyword evidence="13" id="KW-1185">Reference proteome</keyword>
<evidence type="ECO:0000256" key="10">
    <source>
        <dbReference type="RuleBase" id="RU000488"/>
    </source>
</evidence>
<dbReference type="GO" id="GO:1990519">
    <property type="term" value="P:pyrimidine nucleotide import into mitochondrion"/>
    <property type="evidence" value="ECO:0007669"/>
    <property type="project" value="TreeGrafter"/>
</dbReference>
<keyword evidence="3 9" id="KW-0812">Transmembrane</keyword>
<dbReference type="PANTHER" id="PTHR45829">
    <property type="entry name" value="MITOCHONDRIAL CARRIER PROTEIN RIM2"/>
    <property type="match status" value="1"/>
</dbReference>
<name>A0A9W6SXD7_CANBO</name>
<evidence type="ECO:0000256" key="5">
    <source>
        <dbReference type="ARBA" id="ARBA00022792"/>
    </source>
</evidence>
<reference evidence="12" key="1">
    <citation type="submission" date="2023-04" db="EMBL/GenBank/DDBJ databases">
        <title>Candida boidinii NBRC 10035.</title>
        <authorList>
            <person name="Ichikawa N."/>
            <person name="Sato H."/>
            <person name="Tonouchi N."/>
        </authorList>
    </citation>
    <scope>NUCLEOTIDE SEQUENCE</scope>
    <source>
        <strain evidence="12">NBRC 10035</strain>
    </source>
</reference>
<dbReference type="PROSITE" id="PS50920">
    <property type="entry name" value="SOLCAR"/>
    <property type="match status" value="3"/>
</dbReference>
<keyword evidence="5" id="KW-0999">Mitochondrion inner membrane</keyword>
<evidence type="ECO:0000256" key="7">
    <source>
        <dbReference type="ARBA" id="ARBA00023128"/>
    </source>
</evidence>
<feature type="region of interest" description="Disordered" evidence="11">
    <location>
        <begin position="72"/>
        <end position="97"/>
    </location>
</feature>
<keyword evidence="8 9" id="KW-0472">Membrane</keyword>
<feature type="repeat" description="Solcar" evidence="9">
    <location>
        <begin position="214"/>
        <end position="318"/>
    </location>
</feature>
<dbReference type="Pfam" id="PF00153">
    <property type="entry name" value="Mito_carr"/>
    <property type="match status" value="3"/>
</dbReference>
<dbReference type="GO" id="GO:0005743">
    <property type="term" value="C:mitochondrial inner membrane"/>
    <property type="evidence" value="ECO:0007669"/>
    <property type="project" value="UniProtKB-SubCell"/>
</dbReference>
<organism evidence="12 13">
    <name type="scientific">Candida boidinii</name>
    <name type="common">Yeast</name>
    <dbReference type="NCBI Taxonomy" id="5477"/>
    <lineage>
        <taxon>Eukaryota</taxon>
        <taxon>Fungi</taxon>
        <taxon>Dikarya</taxon>
        <taxon>Ascomycota</taxon>
        <taxon>Saccharomycotina</taxon>
        <taxon>Pichiomycetes</taxon>
        <taxon>Pichiales</taxon>
        <taxon>Pichiaceae</taxon>
        <taxon>Ogataea</taxon>
        <taxon>Ogataea/Candida clade</taxon>
    </lineage>
</organism>
<evidence type="ECO:0000256" key="8">
    <source>
        <dbReference type="ARBA" id="ARBA00023136"/>
    </source>
</evidence>
<evidence type="ECO:0000313" key="13">
    <source>
        <dbReference type="Proteomes" id="UP001165120"/>
    </source>
</evidence>
<evidence type="ECO:0000256" key="3">
    <source>
        <dbReference type="ARBA" id="ARBA00022692"/>
    </source>
</evidence>
<accession>A0A9W6SXD7</accession>
<feature type="region of interest" description="Disordered" evidence="11">
    <location>
        <begin position="1"/>
        <end position="29"/>
    </location>
</feature>
<feature type="repeat" description="Solcar" evidence="9">
    <location>
        <begin position="109"/>
        <end position="207"/>
    </location>
</feature>
<dbReference type="InterPro" id="IPR049562">
    <property type="entry name" value="SLC25A33/36-like"/>
</dbReference>
<sequence length="454" mass="51186">MSSQEVDLTDSKDSTSLNTSMQSYHDSSHLDITLTNPSIKERSPIITPIQGLHKLQSSNSNSNDIIQDISTPNTELTPVANAKNSTSSTNSPTSNDININNKNSDIKLSKAEITSISGAMAGFISGIIVCPLDVGKTRLQAQGSYLKSHPNNSTFQSIRYKGLVNTLNVIYKEEGIRGLYRGLVPITFGYFPTWMIYFSCYEQCKPFYSDYIKDDNFSYFMSAITSGAVSTTLTNPIWVVKTRLMLQTGNGKSIYDRFNTTANSPPRDTTYYNSTIDAFIKMYKQEGLSSFYRGLVPSYFGLTHVAIQFPLYENFKKIFKVYELEEKFKNEHINADLLFRFIAASSLSKMIASGFTYPHEILRTRMQIHNIESDSIPQKSSKPTNIKSNFKIFSKLNNYKLIKIILSVYQNEGLKGFYSGFGINLLRTVPSSAVTLCSFEYFKNVLQRMNDISD</sequence>
<dbReference type="EMBL" id="BSXN01000542">
    <property type="protein sequence ID" value="GME68981.1"/>
    <property type="molecule type" value="Genomic_DNA"/>
</dbReference>
<dbReference type="AlphaFoldDB" id="A0A9W6SXD7"/>
<dbReference type="InterPro" id="IPR023395">
    <property type="entry name" value="MCP_dom_sf"/>
</dbReference>
<comment type="caution">
    <text evidence="12">The sequence shown here is derived from an EMBL/GenBank/DDBJ whole genome shotgun (WGS) entry which is preliminary data.</text>
</comment>
<gene>
    <name evidence="12" type="ORF">Cboi02_000199300</name>
</gene>